<dbReference type="PANTHER" id="PTHR33786:SF5">
    <property type="entry name" value="EXPRESSED PROTEIN"/>
    <property type="match status" value="1"/>
</dbReference>
<dbReference type="Proteomes" id="UP000324897">
    <property type="component" value="Chromosome 2"/>
</dbReference>
<dbReference type="Pfam" id="PF25268">
    <property type="entry name" value="DUF7866"/>
    <property type="match status" value="1"/>
</dbReference>
<reference evidence="3 4" key="1">
    <citation type="journal article" date="2019" name="Sci. Rep.">
        <title>A high-quality genome of Eragrostis curvula grass provides insights into Poaceae evolution and supports new strategies to enhance forage quality.</title>
        <authorList>
            <person name="Carballo J."/>
            <person name="Santos B.A.C.M."/>
            <person name="Zappacosta D."/>
            <person name="Garbus I."/>
            <person name="Selva J.P."/>
            <person name="Gallo C.A."/>
            <person name="Diaz A."/>
            <person name="Albertini E."/>
            <person name="Caccamo M."/>
            <person name="Echenique V."/>
        </authorList>
    </citation>
    <scope>NUCLEOTIDE SEQUENCE [LARGE SCALE GENOMIC DNA]</scope>
    <source>
        <strain evidence="4">cv. Victoria</strain>
        <tissue evidence="3">Leaf</tissue>
    </source>
</reference>
<sequence length="144" mass="15246">MLTMADGHASGICLALLLLTSLLKAQGARTTEEYLAGGGEQKQGRSRRSPSGELAEYVPVRKVVYLRSVDEGREPFQTCGGCRCCSASNSSNCINTQCCFHINCNLPGKAFGTCAFSPRTCGCGPNNCAHPRSSSKSSAHLLLV</sequence>
<evidence type="ECO:0000313" key="4">
    <source>
        <dbReference type="Proteomes" id="UP000324897"/>
    </source>
</evidence>
<keyword evidence="1" id="KW-0732">Signal</keyword>
<dbReference type="OrthoDB" id="768311at2759"/>
<dbReference type="AlphaFoldDB" id="A0A5J9UTN9"/>
<comment type="caution">
    <text evidence="3">The sequence shown here is derived from an EMBL/GenBank/DDBJ whole genome shotgun (WGS) entry which is preliminary data.</text>
</comment>
<protein>
    <recommendedName>
        <fullName evidence="2">DUF7866 domain-containing protein</fullName>
    </recommendedName>
</protein>
<dbReference type="Gramene" id="TVU27229">
    <property type="protein sequence ID" value="TVU27229"/>
    <property type="gene ID" value="EJB05_29826"/>
</dbReference>
<dbReference type="InterPro" id="IPR057188">
    <property type="entry name" value="DUF7866"/>
</dbReference>
<accession>A0A5J9UTN9</accession>
<keyword evidence="4" id="KW-1185">Reference proteome</keyword>
<feature type="chain" id="PRO_5023889541" description="DUF7866 domain-containing protein" evidence="1">
    <location>
        <begin position="28"/>
        <end position="144"/>
    </location>
</feature>
<feature type="signal peptide" evidence="1">
    <location>
        <begin position="1"/>
        <end position="27"/>
    </location>
</feature>
<dbReference type="PANTHER" id="PTHR33786">
    <property type="entry name" value="UBIQUITIN CARBOXYL-TERMINAL HYDROLASE"/>
    <property type="match status" value="1"/>
</dbReference>
<dbReference type="EMBL" id="RWGY01000013">
    <property type="protein sequence ID" value="TVU27229.1"/>
    <property type="molecule type" value="Genomic_DNA"/>
</dbReference>
<organism evidence="3 4">
    <name type="scientific">Eragrostis curvula</name>
    <name type="common">weeping love grass</name>
    <dbReference type="NCBI Taxonomy" id="38414"/>
    <lineage>
        <taxon>Eukaryota</taxon>
        <taxon>Viridiplantae</taxon>
        <taxon>Streptophyta</taxon>
        <taxon>Embryophyta</taxon>
        <taxon>Tracheophyta</taxon>
        <taxon>Spermatophyta</taxon>
        <taxon>Magnoliopsida</taxon>
        <taxon>Liliopsida</taxon>
        <taxon>Poales</taxon>
        <taxon>Poaceae</taxon>
        <taxon>PACMAD clade</taxon>
        <taxon>Chloridoideae</taxon>
        <taxon>Eragrostideae</taxon>
        <taxon>Eragrostidinae</taxon>
        <taxon>Eragrostis</taxon>
    </lineage>
</organism>
<feature type="domain" description="DUF7866" evidence="2">
    <location>
        <begin position="74"/>
        <end position="128"/>
    </location>
</feature>
<evidence type="ECO:0000259" key="2">
    <source>
        <dbReference type="Pfam" id="PF25268"/>
    </source>
</evidence>
<gene>
    <name evidence="3" type="ORF">EJB05_29826</name>
</gene>
<evidence type="ECO:0000313" key="3">
    <source>
        <dbReference type="EMBL" id="TVU27229.1"/>
    </source>
</evidence>
<evidence type="ECO:0000256" key="1">
    <source>
        <dbReference type="SAM" id="SignalP"/>
    </source>
</evidence>
<name>A0A5J9UTN9_9POAL</name>
<proteinExistence type="predicted"/>